<dbReference type="GO" id="GO:0042981">
    <property type="term" value="P:regulation of apoptotic process"/>
    <property type="evidence" value="ECO:0007669"/>
    <property type="project" value="InterPro"/>
</dbReference>
<reference evidence="4" key="1">
    <citation type="submission" date="2025-08" db="UniProtKB">
        <authorList>
            <consortium name="Ensembl"/>
        </authorList>
    </citation>
    <scope>IDENTIFICATION</scope>
</reference>
<accession>A0A8D2KQT4</accession>
<evidence type="ECO:0000313" key="5">
    <source>
        <dbReference type="Proteomes" id="UP000694545"/>
    </source>
</evidence>
<dbReference type="GO" id="GO:0051400">
    <property type="term" value="F:BH domain binding"/>
    <property type="evidence" value="ECO:0007669"/>
    <property type="project" value="TreeGrafter"/>
</dbReference>
<dbReference type="Gene3D" id="1.10.437.10">
    <property type="entry name" value="Blc2-like"/>
    <property type="match status" value="1"/>
</dbReference>
<dbReference type="Ensembl" id="ENSVKKT00000001295.1">
    <property type="protein sequence ID" value="ENSVKKP00000001247.1"/>
    <property type="gene ID" value="ENSVKKG00000001032.1"/>
</dbReference>
<dbReference type="PANTHER" id="PTHR11256:SF42">
    <property type="entry name" value="APOPTOSIS REGULATOR BAX"/>
    <property type="match status" value="1"/>
</dbReference>
<organism evidence="4 5">
    <name type="scientific">Varanus komodoensis</name>
    <name type="common">Komodo dragon</name>
    <dbReference type="NCBI Taxonomy" id="61221"/>
    <lineage>
        <taxon>Eukaryota</taxon>
        <taxon>Metazoa</taxon>
        <taxon>Chordata</taxon>
        <taxon>Craniata</taxon>
        <taxon>Vertebrata</taxon>
        <taxon>Euteleostomi</taxon>
        <taxon>Lepidosauria</taxon>
        <taxon>Squamata</taxon>
        <taxon>Bifurcata</taxon>
        <taxon>Unidentata</taxon>
        <taxon>Episquamata</taxon>
        <taxon>Toxicofera</taxon>
        <taxon>Anguimorpha</taxon>
        <taxon>Paleoanguimorpha</taxon>
        <taxon>Varanoidea</taxon>
        <taxon>Varanidae</taxon>
        <taxon>Varanus</taxon>
    </lineage>
</organism>
<evidence type="ECO:0000313" key="4">
    <source>
        <dbReference type="Ensembl" id="ENSVKKP00000001247.1"/>
    </source>
</evidence>
<dbReference type="GO" id="GO:0015267">
    <property type="term" value="F:channel activity"/>
    <property type="evidence" value="ECO:0007669"/>
    <property type="project" value="TreeGrafter"/>
</dbReference>
<proteinExistence type="inferred from homology"/>
<evidence type="ECO:0000256" key="2">
    <source>
        <dbReference type="ARBA" id="ARBA00022703"/>
    </source>
</evidence>
<dbReference type="GO" id="GO:0005741">
    <property type="term" value="C:mitochondrial outer membrane"/>
    <property type="evidence" value="ECO:0007669"/>
    <property type="project" value="TreeGrafter"/>
</dbReference>
<dbReference type="InterPro" id="IPR002475">
    <property type="entry name" value="Bcl2-like"/>
</dbReference>
<dbReference type="PROSITE" id="PS50062">
    <property type="entry name" value="BCL2_FAMILY"/>
    <property type="match status" value="1"/>
</dbReference>
<dbReference type="OMA" id="DAAQMYS"/>
<dbReference type="GO" id="GO:0097192">
    <property type="term" value="P:extrinsic apoptotic signaling pathway in absence of ligand"/>
    <property type="evidence" value="ECO:0007669"/>
    <property type="project" value="TreeGrafter"/>
</dbReference>
<evidence type="ECO:0000256" key="1">
    <source>
        <dbReference type="ARBA" id="ARBA00009458"/>
    </source>
</evidence>
<keyword evidence="2" id="KW-0053">Apoptosis</keyword>
<comment type="similarity">
    <text evidence="1">Belongs to the Bcl-2 family.</text>
</comment>
<dbReference type="PANTHER" id="PTHR11256">
    <property type="entry name" value="BCL-2 RELATED"/>
    <property type="match status" value="1"/>
</dbReference>
<dbReference type="InterPro" id="IPR036834">
    <property type="entry name" value="Bcl-2-like_sf"/>
</dbReference>
<dbReference type="InterPro" id="IPR026298">
    <property type="entry name" value="Bcl-2_fam"/>
</dbReference>
<feature type="domain" description="Bcl-2 Bcl-2 homology region 1-3" evidence="3">
    <location>
        <begin position="82"/>
        <end position="172"/>
    </location>
</feature>
<keyword evidence="5" id="KW-1185">Reference proteome</keyword>
<dbReference type="InterPro" id="IPR046371">
    <property type="entry name" value="Bcl-2_BH1-3"/>
</dbReference>
<dbReference type="Pfam" id="PF00452">
    <property type="entry name" value="Bcl-2"/>
    <property type="match status" value="1"/>
</dbReference>
<name>A0A8D2KQT4_VARKO</name>
<reference evidence="4" key="2">
    <citation type="submission" date="2025-09" db="UniProtKB">
        <authorList>
            <consortium name="Ensembl"/>
        </authorList>
    </citation>
    <scope>IDENTIFICATION</scope>
</reference>
<dbReference type="GO" id="GO:0001836">
    <property type="term" value="P:release of cytochrome c from mitochondria"/>
    <property type="evidence" value="ECO:0007669"/>
    <property type="project" value="TreeGrafter"/>
</dbReference>
<protein>
    <recommendedName>
        <fullName evidence="3">Bcl-2 Bcl-2 homology region 1-3 domain-containing protein</fullName>
    </recommendedName>
</protein>
<evidence type="ECO:0000259" key="3">
    <source>
        <dbReference type="SMART" id="SM00337"/>
    </source>
</evidence>
<dbReference type="AlphaFoldDB" id="A0A8D2KQT4"/>
<dbReference type="SMART" id="SM00337">
    <property type="entry name" value="BCL"/>
    <property type="match status" value="1"/>
</dbReference>
<dbReference type="GO" id="GO:0008630">
    <property type="term" value="P:intrinsic apoptotic signaling pathway in response to DNA damage"/>
    <property type="evidence" value="ECO:0007669"/>
    <property type="project" value="TreeGrafter"/>
</dbReference>
<dbReference type="CDD" id="cd06845">
    <property type="entry name" value="Bcl-2_like"/>
    <property type="match status" value="1"/>
</dbReference>
<dbReference type="GO" id="GO:0008053">
    <property type="term" value="P:mitochondrial fusion"/>
    <property type="evidence" value="ECO:0007669"/>
    <property type="project" value="TreeGrafter"/>
</dbReference>
<dbReference type="Proteomes" id="UP000694545">
    <property type="component" value="Unplaced"/>
</dbReference>
<dbReference type="SUPFAM" id="SSF56854">
    <property type="entry name" value="Bcl-2 inhibitors of programmed cell death"/>
    <property type="match status" value="1"/>
</dbReference>
<sequence>MAAEPGARQNAPSPMGPETSENISCILRIGKALLLGFIKTLWEQHTTSHPQKTSVEQPGREIVLSEEDVPDSAQVAPLRECMLHIWRELSNNQEITSMVESVTGNDPLKILAEVAESLFATRINWGRIVVFFYFAYRVIAQSSQSWFNRVIDWAMAFLQNRLAAWIQQQGGWTAILIYIPFSS</sequence>